<dbReference type="PANTHER" id="PTHR46162">
    <property type="entry name" value="TRAF-LIKE FAMILY PROTEIN"/>
    <property type="match status" value="1"/>
</dbReference>
<dbReference type="PANTHER" id="PTHR46162:SF34">
    <property type="entry name" value="MATH DOMAIN-CONTAINING PROTEIN"/>
    <property type="match status" value="1"/>
</dbReference>
<evidence type="ECO:0000259" key="2">
    <source>
        <dbReference type="PROSITE" id="PS50144"/>
    </source>
</evidence>
<dbReference type="AlphaFoldDB" id="A0A8S9LIB4"/>
<proteinExistence type="predicted"/>
<gene>
    <name evidence="3" type="ORF">F2Q70_00027747</name>
</gene>
<comment type="caution">
    <text evidence="3">The sequence shown here is derived from an EMBL/GenBank/DDBJ whole genome shotgun (WGS) entry which is preliminary data.</text>
</comment>
<feature type="domain" description="MATH" evidence="2">
    <location>
        <begin position="193"/>
        <end position="317"/>
    </location>
</feature>
<dbReference type="SUPFAM" id="SSF49599">
    <property type="entry name" value="TRAF domain-like"/>
    <property type="match status" value="2"/>
</dbReference>
<feature type="signal peptide" evidence="1">
    <location>
        <begin position="1"/>
        <end position="27"/>
    </location>
</feature>
<keyword evidence="1" id="KW-0732">Signal</keyword>
<reference evidence="3" key="1">
    <citation type="submission" date="2019-12" db="EMBL/GenBank/DDBJ databases">
        <title>Genome sequencing and annotation of Brassica cretica.</title>
        <authorList>
            <person name="Studholme D.J."/>
            <person name="Sarris P.F."/>
        </authorList>
    </citation>
    <scope>NUCLEOTIDE SEQUENCE</scope>
    <source>
        <strain evidence="3">PFS-102/07</strain>
        <tissue evidence="3">Leaf</tissue>
    </source>
</reference>
<sequence length="327" mass="37872">MKNHYRTTISISLAYLFLCLFITYVSSQSLIRQITDDVNTNLKEEEPYVQKHQEISSRHYNVSHSKTVTGMRNRRPSTYSYKIETNVVDKFETRPFTVGGYNWILHVYLNGNTKDGGAGYVSLYVEIDKSDTDVWRFDAFNTMWGFSKVLPVDTFKDPKNGYLYNGEHCEFGVDVIIPTPFEESETFSISSSSDKYTWTIQNFSTLFKDVYSPVISLGGKKWILSVAPDGSGSGRGKYVSMFLQLYTNQRRAYEYIYVRAMFRVLNQQKLSNREGELRNWYGRTYVWGIVDLISFDDLRDSSKGFLVDDTLMVEVQLEAISTTKYFP</sequence>
<dbReference type="PROSITE" id="PS50144">
    <property type="entry name" value="MATH"/>
    <property type="match status" value="1"/>
</dbReference>
<protein>
    <recommendedName>
        <fullName evidence="2">MATH domain-containing protein</fullName>
    </recommendedName>
</protein>
<dbReference type="InterPro" id="IPR002083">
    <property type="entry name" value="MATH/TRAF_dom"/>
</dbReference>
<organism evidence="3">
    <name type="scientific">Brassica cretica</name>
    <name type="common">Mustard</name>
    <dbReference type="NCBI Taxonomy" id="69181"/>
    <lineage>
        <taxon>Eukaryota</taxon>
        <taxon>Viridiplantae</taxon>
        <taxon>Streptophyta</taxon>
        <taxon>Embryophyta</taxon>
        <taxon>Tracheophyta</taxon>
        <taxon>Spermatophyta</taxon>
        <taxon>Magnoliopsida</taxon>
        <taxon>eudicotyledons</taxon>
        <taxon>Gunneridae</taxon>
        <taxon>Pentapetalae</taxon>
        <taxon>rosids</taxon>
        <taxon>malvids</taxon>
        <taxon>Brassicales</taxon>
        <taxon>Brassicaceae</taxon>
        <taxon>Brassiceae</taxon>
        <taxon>Brassica</taxon>
    </lineage>
</organism>
<dbReference type="Pfam" id="PF22486">
    <property type="entry name" value="MATH_2"/>
    <property type="match status" value="2"/>
</dbReference>
<name>A0A8S9LIB4_BRACR</name>
<dbReference type="InterPro" id="IPR008974">
    <property type="entry name" value="TRAF-like"/>
</dbReference>
<dbReference type="Gene3D" id="2.60.210.10">
    <property type="entry name" value="Apoptosis, Tumor Necrosis Factor Receptor Associated Protein 2, Chain A"/>
    <property type="match status" value="2"/>
</dbReference>
<dbReference type="CDD" id="cd00121">
    <property type="entry name" value="MATH"/>
    <property type="match status" value="2"/>
</dbReference>
<feature type="chain" id="PRO_5035947895" description="MATH domain-containing protein" evidence="1">
    <location>
        <begin position="28"/>
        <end position="327"/>
    </location>
</feature>
<dbReference type="EMBL" id="QGKY02000094">
    <property type="protein sequence ID" value="KAF2605721.1"/>
    <property type="molecule type" value="Genomic_DNA"/>
</dbReference>
<evidence type="ECO:0000313" key="3">
    <source>
        <dbReference type="EMBL" id="KAF2605721.1"/>
    </source>
</evidence>
<accession>A0A8S9LIB4</accession>
<evidence type="ECO:0000256" key="1">
    <source>
        <dbReference type="SAM" id="SignalP"/>
    </source>
</evidence>